<protein>
    <submittedName>
        <fullName evidence="2">Cupin-like domain containing protein</fullName>
    </submittedName>
</protein>
<dbReference type="PANTHER" id="PTHR12461:SF99">
    <property type="entry name" value="BIFUNCTIONAL PEPTIDASE AND (3S)-LYSYL HYDROXYLASE JMJD7"/>
    <property type="match status" value="1"/>
</dbReference>
<keyword evidence="3" id="KW-1185">Reference proteome</keyword>
<dbReference type="InterPro" id="IPR003347">
    <property type="entry name" value="JmjC_dom"/>
</dbReference>
<dbReference type="Proteomes" id="UP000693970">
    <property type="component" value="Unassembled WGS sequence"/>
</dbReference>
<dbReference type="InterPro" id="IPR041667">
    <property type="entry name" value="Cupin_8"/>
</dbReference>
<dbReference type="PANTHER" id="PTHR12461">
    <property type="entry name" value="HYPOXIA-INDUCIBLE FACTOR 1 ALPHA INHIBITOR-RELATED"/>
    <property type="match status" value="1"/>
</dbReference>
<name>A0A9K3Q2D0_9STRA</name>
<proteinExistence type="predicted"/>
<sequence>MEEGESNDTVSARSAQSQPLIATSETLELFHDDVKYLWTTPEIPVYDEPPSSLEFLRNHVAVSRPCIIRNAIPNESSGRPLTLTLDDLVENFSQLKLQVDVTPDGHGDCLRKVAMPTERDASFTEQVFVKPLEMEMSMVDFCHHLRAGRAKQVLRDDEEKMHQQLDQIEDQVFACADKRNDYNIKSDTVVSLDDCVLYYSRQNDCLRQEMDPLWNWKSSFDQGNTNHIFPRSFDWAEQAFIGTNSADPDKGPDAVNIWIGDERAVSAMHKDHYENLFYVLSGEKVFSLCPPADAAFLYERQVVSGQFQPTTAQPVRSDTAPTWSVTLDTVDQTDESPSSSKTTSKNYAKVHWIAADPFRQDAHRDHFPLLRYAHPMPNVRVRAGEMLYLPALWFHRVTQNCETIGINYWYDMCFDSPLWCYFHLLQQLQVSPNRGKDE</sequence>
<dbReference type="PROSITE" id="PS51184">
    <property type="entry name" value="JMJC"/>
    <property type="match status" value="1"/>
</dbReference>
<dbReference type="OrthoDB" id="415358at2759"/>
<evidence type="ECO:0000259" key="1">
    <source>
        <dbReference type="PROSITE" id="PS51184"/>
    </source>
</evidence>
<dbReference type="Pfam" id="PF13621">
    <property type="entry name" value="Cupin_8"/>
    <property type="match status" value="1"/>
</dbReference>
<dbReference type="EMBL" id="JAGRRH010000007">
    <property type="protein sequence ID" value="KAG7365909.1"/>
    <property type="molecule type" value="Genomic_DNA"/>
</dbReference>
<organism evidence="2 3">
    <name type="scientific">Nitzschia inconspicua</name>
    <dbReference type="NCBI Taxonomy" id="303405"/>
    <lineage>
        <taxon>Eukaryota</taxon>
        <taxon>Sar</taxon>
        <taxon>Stramenopiles</taxon>
        <taxon>Ochrophyta</taxon>
        <taxon>Bacillariophyta</taxon>
        <taxon>Bacillariophyceae</taxon>
        <taxon>Bacillariophycidae</taxon>
        <taxon>Bacillariales</taxon>
        <taxon>Bacillariaceae</taxon>
        <taxon>Nitzschia</taxon>
    </lineage>
</organism>
<dbReference type="AlphaFoldDB" id="A0A9K3Q2D0"/>
<feature type="domain" description="JmjC" evidence="1">
    <location>
        <begin position="218"/>
        <end position="425"/>
    </location>
</feature>
<evidence type="ECO:0000313" key="2">
    <source>
        <dbReference type="EMBL" id="KAG7365909.1"/>
    </source>
</evidence>
<dbReference type="SMART" id="SM00558">
    <property type="entry name" value="JmjC"/>
    <property type="match status" value="1"/>
</dbReference>
<comment type="caution">
    <text evidence="2">The sequence shown here is derived from an EMBL/GenBank/DDBJ whole genome shotgun (WGS) entry which is preliminary data.</text>
</comment>
<reference evidence="2" key="2">
    <citation type="submission" date="2021-04" db="EMBL/GenBank/DDBJ databases">
        <authorList>
            <person name="Podell S."/>
        </authorList>
    </citation>
    <scope>NUCLEOTIDE SEQUENCE</scope>
    <source>
        <strain evidence="2">Hildebrandi</strain>
    </source>
</reference>
<reference evidence="2" key="1">
    <citation type="journal article" date="2021" name="Sci. Rep.">
        <title>Diploid genomic architecture of Nitzschia inconspicua, an elite biomass production diatom.</title>
        <authorList>
            <person name="Oliver A."/>
            <person name="Podell S."/>
            <person name="Pinowska A."/>
            <person name="Traller J.C."/>
            <person name="Smith S.R."/>
            <person name="McClure R."/>
            <person name="Beliaev A."/>
            <person name="Bohutskyi P."/>
            <person name="Hill E.A."/>
            <person name="Rabines A."/>
            <person name="Zheng H."/>
            <person name="Allen L.Z."/>
            <person name="Kuo A."/>
            <person name="Grigoriev I.V."/>
            <person name="Allen A.E."/>
            <person name="Hazlebeck D."/>
            <person name="Allen E.E."/>
        </authorList>
    </citation>
    <scope>NUCLEOTIDE SEQUENCE</scope>
    <source>
        <strain evidence="2">Hildebrandi</strain>
    </source>
</reference>
<evidence type="ECO:0000313" key="3">
    <source>
        <dbReference type="Proteomes" id="UP000693970"/>
    </source>
</evidence>
<gene>
    <name evidence="2" type="ORF">IV203_028579</name>
</gene>
<accession>A0A9K3Q2D0</accession>